<evidence type="ECO:0000256" key="2">
    <source>
        <dbReference type="SAM" id="MobiDB-lite"/>
    </source>
</evidence>
<feature type="compositionally biased region" description="Basic and acidic residues" evidence="2">
    <location>
        <begin position="665"/>
        <end position="674"/>
    </location>
</feature>
<feature type="compositionally biased region" description="Polar residues" evidence="2">
    <location>
        <begin position="1555"/>
        <end position="1566"/>
    </location>
</feature>
<feature type="region of interest" description="Disordered" evidence="2">
    <location>
        <begin position="1709"/>
        <end position="1728"/>
    </location>
</feature>
<keyword evidence="5" id="KW-1185">Reference proteome</keyword>
<evidence type="ECO:0000256" key="1">
    <source>
        <dbReference type="SAM" id="Coils"/>
    </source>
</evidence>
<feature type="compositionally biased region" description="Polar residues" evidence="2">
    <location>
        <begin position="1709"/>
        <end position="1718"/>
    </location>
</feature>
<organism evidence="4 5">
    <name type="scientific">Echinococcus granulosus</name>
    <name type="common">Hydatid tapeworm</name>
    <dbReference type="NCBI Taxonomy" id="6210"/>
    <lineage>
        <taxon>Eukaryota</taxon>
        <taxon>Metazoa</taxon>
        <taxon>Spiralia</taxon>
        <taxon>Lophotrochozoa</taxon>
        <taxon>Platyhelminthes</taxon>
        <taxon>Cestoda</taxon>
        <taxon>Eucestoda</taxon>
        <taxon>Cyclophyllidea</taxon>
        <taxon>Taeniidae</taxon>
        <taxon>Echinococcus</taxon>
        <taxon>Echinococcus granulosus group</taxon>
    </lineage>
</organism>
<feature type="region of interest" description="Disordered" evidence="2">
    <location>
        <begin position="384"/>
        <end position="403"/>
    </location>
</feature>
<reference evidence="4 5" key="1">
    <citation type="journal article" date="2013" name="Nat. Genet.">
        <title>The genome of the hydatid tapeworm Echinococcus granulosus.</title>
        <authorList>
            <person name="Zheng H."/>
            <person name="Zhang W."/>
            <person name="Zhang L."/>
            <person name="Zhang Z."/>
            <person name="Li J."/>
            <person name="Lu G."/>
            <person name="Zhu Y."/>
            <person name="Wang Y."/>
            <person name="Huang Y."/>
            <person name="Liu J."/>
            <person name="Kang H."/>
            <person name="Chen J."/>
            <person name="Wang L."/>
            <person name="Chen A."/>
            <person name="Yu S."/>
            <person name="Gao Z."/>
            <person name="Jin L."/>
            <person name="Gu W."/>
            <person name="Wang Z."/>
            <person name="Zhao L."/>
            <person name="Shi B."/>
            <person name="Wen H."/>
            <person name="Lin R."/>
            <person name="Jones M.K."/>
            <person name="Brejova B."/>
            <person name="Vinar T."/>
            <person name="Zhao G."/>
            <person name="McManus D.P."/>
            <person name="Chen Z."/>
            <person name="Zhou Y."/>
            <person name="Wang S."/>
        </authorList>
    </citation>
    <scope>NUCLEOTIDE SEQUENCE [LARGE SCALE GENOMIC DNA]</scope>
</reference>
<evidence type="ECO:0000313" key="5">
    <source>
        <dbReference type="Proteomes" id="UP000019149"/>
    </source>
</evidence>
<dbReference type="STRING" id="6210.W6USZ0"/>
<dbReference type="OMA" id="YLNRCAG"/>
<protein>
    <submittedName>
        <fullName evidence="4">Uveal autoantigen with coiled-coil domains and</fullName>
    </submittedName>
</protein>
<feature type="coiled-coil region" evidence="1">
    <location>
        <begin position="1035"/>
        <end position="1129"/>
    </location>
</feature>
<feature type="region of interest" description="Disordered" evidence="2">
    <location>
        <begin position="663"/>
        <end position="683"/>
    </location>
</feature>
<evidence type="ECO:0000259" key="3">
    <source>
        <dbReference type="Pfam" id="PF19012"/>
    </source>
</evidence>
<feature type="compositionally biased region" description="Polar residues" evidence="2">
    <location>
        <begin position="384"/>
        <end position="398"/>
    </location>
</feature>
<dbReference type="PANTHER" id="PTHR45615:SF80">
    <property type="entry name" value="GRIP DOMAIN-CONTAINING PROTEIN"/>
    <property type="match status" value="1"/>
</dbReference>
<dbReference type="OrthoDB" id="6257358at2759"/>
<dbReference type="Gene3D" id="6.10.250.1080">
    <property type="match status" value="1"/>
</dbReference>
<feature type="compositionally biased region" description="Basic and acidic residues" evidence="2">
    <location>
        <begin position="1270"/>
        <end position="1288"/>
    </location>
</feature>
<feature type="coiled-coil region" evidence="1">
    <location>
        <begin position="102"/>
        <end position="200"/>
    </location>
</feature>
<name>W6USZ0_ECHGR</name>
<accession>W6USZ0</accession>
<dbReference type="PANTHER" id="PTHR45615">
    <property type="entry name" value="MYOSIN HEAVY CHAIN, NON-MUSCLE"/>
    <property type="match status" value="1"/>
</dbReference>
<dbReference type="GeneID" id="36344341"/>
<gene>
    <name evidence="4" type="ORF">EGR_08626</name>
</gene>
<comment type="caution">
    <text evidence="4">The sequence shown here is derived from an EMBL/GenBank/DDBJ whole genome shotgun (WGS) entry which is preliminary data.</text>
</comment>
<feature type="coiled-coil region" evidence="1">
    <location>
        <begin position="535"/>
        <end position="562"/>
    </location>
</feature>
<keyword evidence="1" id="KW-0175">Coiled coil</keyword>
<sequence>MASADPGSFHSSSNFDENVSFVGKNLPARLIGSPLEGIRTVPDESEEIAKLRRENFKLSLLCYKYEQIYQKGLTDDPAMRITDLENVNSQLVDQLNVKARLLDSASKMLTSMKNENDQLRADLDGWIKKFESCEGEWRNKYDLLTLEFQELKSSQRRAESRCEIIENESSRLETTKRAEISALQQQLVDAETKIAMLEAELKAFPREAVTFSHPGKAPAPRFSDMDDKENVSSTALETLRDPLTSPNIAADQSLRRHNTCQDTIKNLKYECEALNAELTACKQLLTASESKLQLVMDQLEAEKASHAKNLAQRNEIEQALHSRISDLVSDRNCQANLNDMLSAQLAQLKEHDERIKREHLRQLETLDRMLQDRERAIYELSTLASGNQREAGDPSSQCLPAPEDTAPLEEVTQLRHNDSSTIFDVTADHQVTGNQSGDLAKLQRELAVLRGRLVAQVKANTRLKTAYNTLSHSMIKAPVDLSQSVNPFIAEATAANASRLSFTAGASCDESSLGLGRGLFNLSNNKASLALDKTVSELQATLGRLEVEISAVESENEKATVEASTDAAAATATGAASSQSLERLKSLHSLIKNLLNQFDNMRFIQHSFHETVNRSLMATSMCMEASAQKVVTSVGLEESQNRSLPSSFFCAAGAAEISVILPPDRSYKEERDPAKAMTDAPSLNQHDNTTFNLLLQYRHHGLQAEITDDLPDTSTSFSCHSLALSARTGDVSCMEAHNRRIFDRISLAVARIQEAVDEWSVKAATEVLMALTAPENEGTAADGSATTAAPSVPVDEVIGLVTRFVSVVSRAQTLEVAEPSGLLEWRDLAHKWFLLLIDALQKGYVVTVAEHMTAALMPWISSDSQLGLLEHQFNEGFVHLETASADVSAPRHEQPTSTTAVAEAQTPPPAPSVPLKDHEAALSKYAARCEQLASANAALQATYVQVSEELEAAYRKHADSIAAIQAAAAAKEVEFAEMEQSLNRAQASAAELEARVVELQTSLAENTERASSLSAKLEESLGDLLRLQDKLTASEAQLSEEARAHEMAIEAVTQKYSTLLELAESKLATAEDQCQDLLAHQEELMAEVEAKDVRVVSLEADLESVRMTAAETQVALDALRRRVMDAEKITTAAATNTTTVADDANGELDETMREKARKYPELKAIAFDLKARLGKRAELLESSMKETRRLKRIVMDNERRAKGFLEELERLRQQILMKNAMIKKLETLALSCHANGASAADGGAGPSLPKSAAAVVVTKVGKKDNEVDVEAGVRAEDDASPLEDRRGVNDSQSPQFQLRSVEDVAVSCCRMNAGGCGSDADDGRRSVTLFRGRYYAPAAAVSATTSASLMSPSKAYSLPQCVDGVSSLMANIGATVRELSTRLESQHITSIETEGEVGEANHQVVTSVDTSASLMDELTLPSTTTPSSLSVSFPDPTQPFAAIADLQDYLNRCAGQLTSLFAALMQQLESLLTSVQAPNAAGECASSDHAKARRLIRHSLGHFSALLNRHPTNTLISHVVETLAQALRLLHHTAAASLTASSSSSRGSNDGRKAASSSPRPVVTATTPTCSCSCRRRCSQMAASVQELTALLTNTANALSRRGSHETIDEVTEVGRGSTTSLGFISTAGARLDFPFMRPLLTKVTFPAAVDSCIQLGSFHPPTRESVGTRRGLYFRLTTLAASQASYAQEVELDRRRAVETGSSILPSQIRQPRQNYRSRGGGGGGSTSIGYNLSKSLTLITIPNHTSPIIVQKAAEAAEGAVVTTARNMFAMLKSTALEGGHRSAPTCLPTTLWPQLAHVHGHTGVYLGQL</sequence>
<dbReference type="InterPro" id="IPR043979">
    <property type="entry name" value="DUF5741"/>
</dbReference>
<evidence type="ECO:0000313" key="4">
    <source>
        <dbReference type="EMBL" id="EUB56504.1"/>
    </source>
</evidence>
<dbReference type="CTD" id="36344341"/>
<feature type="coiled-coil region" evidence="1">
    <location>
        <begin position="1194"/>
        <end position="1228"/>
    </location>
</feature>
<feature type="region of interest" description="Disordered" evidence="2">
    <location>
        <begin position="886"/>
        <end position="914"/>
    </location>
</feature>
<feature type="domain" description="DUF5741" evidence="3">
    <location>
        <begin position="1147"/>
        <end position="1228"/>
    </location>
</feature>
<feature type="coiled-coil region" evidence="1">
    <location>
        <begin position="915"/>
        <end position="1009"/>
    </location>
</feature>
<dbReference type="Proteomes" id="UP000019149">
    <property type="component" value="Unassembled WGS sequence"/>
</dbReference>
<proteinExistence type="predicted"/>
<feature type="coiled-coil region" evidence="1">
    <location>
        <begin position="257"/>
        <end position="358"/>
    </location>
</feature>
<dbReference type="EMBL" id="APAU02000113">
    <property type="protein sequence ID" value="EUB56504.1"/>
    <property type="molecule type" value="Genomic_DNA"/>
</dbReference>
<feature type="region of interest" description="Disordered" evidence="2">
    <location>
        <begin position="1270"/>
        <end position="1295"/>
    </location>
</feature>
<dbReference type="Pfam" id="PF19012">
    <property type="entry name" value="DUF5741"/>
    <property type="match status" value="1"/>
</dbReference>
<feature type="region of interest" description="Disordered" evidence="2">
    <location>
        <begin position="1540"/>
        <end position="1566"/>
    </location>
</feature>
<dbReference type="KEGG" id="egl:EGR_08626"/>
<dbReference type="RefSeq" id="XP_024347700.1">
    <property type="nucleotide sequence ID" value="XM_024497875.1"/>
</dbReference>